<dbReference type="AlphaFoldDB" id="A0A0X3BKQ3"/>
<accession>A0A0X3BKQ3</accession>
<name>A0A0X3BKQ3_9EURY</name>
<dbReference type="GeneID" id="27137166"/>
<organism evidence="1 2">
    <name type="scientific">Methanoculleus bourgensis</name>
    <dbReference type="NCBI Taxonomy" id="83986"/>
    <lineage>
        <taxon>Archaea</taxon>
        <taxon>Methanobacteriati</taxon>
        <taxon>Methanobacteriota</taxon>
        <taxon>Stenosarchaea group</taxon>
        <taxon>Methanomicrobia</taxon>
        <taxon>Methanomicrobiales</taxon>
        <taxon>Methanomicrobiaceae</taxon>
        <taxon>Methanoculleus</taxon>
    </lineage>
</organism>
<evidence type="ECO:0000313" key="1">
    <source>
        <dbReference type="EMBL" id="CVK32470.1"/>
    </source>
</evidence>
<reference evidence="1 2" key="1">
    <citation type="submission" date="2016-01" db="EMBL/GenBank/DDBJ databases">
        <authorList>
            <person name="Manzoor S."/>
        </authorList>
    </citation>
    <scope>NUCLEOTIDE SEQUENCE [LARGE SCALE GENOMIC DNA]</scope>
    <source>
        <strain evidence="1">Methanoculleus sp MAB1</strain>
    </source>
</reference>
<dbReference type="RefSeq" id="WP_062262890.1">
    <property type="nucleotide sequence ID" value="NZ_LT158599.1"/>
</dbReference>
<protein>
    <submittedName>
        <fullName evidence="1">Uncharacterized protein</fullName>
    </submittedName>
</protein>
<dbReference type="KEGG" id="mema:MMAB1_1257"/>
<proteinExistence type="predicted"/>
<sequence length="185" mass="20150">MAIRAAAGYLTLLLFTGFLLAAGCISVPLSSNNQIPVDAYPRSPLKIVAPIHYLGTTVSESETAMTTLILNLTIAPEVVASGTPAQDREVNITAMYITYSDTRDLYFLDPGEYSLSRREGDDVLEPGEVVELTLPLQQPIPANTDVYADLWIPHHGTLTLSFRTPEVVESSGRLPWLTAAPFVPY</sequence>
<dbReference type="PROSITE" id="PS51257">
    <property type="entry name" value="PROKAR_LIPOPROTEIN"/>
    <property type="match status" value="1"/>
</dbReference>
<dbReference type="EMBL" id="LT158599">
    <property type="protein sequence ID" value="CVK32470.1"/>
    <property type="molecule type" value="Genomic_DNA"/>
</dbReference>
<dbReference type="Proteomes" id="UP000069850">
    <property type="component" value="Chromosome 1"/>
</dbReference>
<gene>
    <name evidence="1" type="ORF">MMAB1_1257</name>
</gene>
<evidence type="ECO:0000313" key="2">
    <source>
        <dbReference type="Proteomes" id="UP000069850"/>
    </source>
</evidence>